<gene>
    <name evidence="5" type="ORF">UFOPK2289_00216</name>
    <name evidence="6" type="ORF">UFOPK2822_00444</name>
    <name evidence="7" type="ORF">UFOPK3346_00306</name>
    <name evidence="8" type="ORF">UFOPK3670_00164</name>
    <name evidence="9" type="ORF">UFOPK4308_00333</name>
</gene>
<dbReference type="EMBL" id="CAFBMV010000001">
    <property type="protein sequence ID" value="CAB4912939.1"/>
    <property type="molecule type" value="Genomic_DNA"/>
</dbReference>
<dbReference type="GO" id="GO:0009401">
    <property type="term" value="P:phosphoenolpyruvate-dependent sugar phosphotransferase system"/>
    <property type="evidence" value="ECO:0007669"/>
    <property type="project" value="UniProtKB-KW"/>
</dbReference>
<dbReference type="EMBL" id="CAFBLE010000002">
    <property type="protein sequence ID" value="CAB4858067.1"/>
    <property type="molecule type" value="Genomic_DNA"/>
</dbReference>
<dbReference type="InterPro" id="IPR050399">
    <property type="entry name" value="HPr"/>
</dbReference>
<dbReference type="InterPro" id="IPR035895">
    <property type="entry name" value="HPr-like_sf"/>
</dbReference>
<dbReference type="PROSITE" id="PS51350">
    <property type="entry name" value="PTS_HPR_DOM"/>
    <property type="match status" value="1"/>
</dbReference>
<name>A0A6J6L766_9ZZZZ</name>
<dbReference type="PANTHER" id="PTHR33705">
    <property type="entry name" value="PHOSPHOCARRIER PROTEIN HPR"/>
    <property type="match status" value="1"/>
</dbReference>
<dbReference type="InterPro" id="IPR001020">
    <property type="entry name" value="PTS_HPr_His_P_site"/>
</dbReference>
<dbReference type="GO" id="GO:0005737">
    <property type="term" value="C:cytoplasm"/>
    <property type="evidence" value="ECO:0007669"/>
    <property type="project" value="UniProtKB-SubCell"/>
</dbReference>
<accession>A0A6J6L766</accession>
<dbReference type="SUPFAM" id="SSF55594">
    <property type="entry name" value="HPr-like"/>
    <property type="match status" value="1"/>
</dbReference>
<evidence type="ECO:0000259" key="4">
    <source>
        <dbReference type="PROSITE" id="PS51350"/>
    </source>
</evidence>
<dbReference type="EMBL" id="CAEZWT010000003">
    <property type="protein sequence ID" value="CAB4657406.1"/>
    <property type="molecule type" value="Genomic_DNA"/>
</dbReference>
<reference evidence="5" key="1">
    <citation type="submission" date="2020-05" db="EMBL/GenBank/DDBJ databases">
        <authorList>
            <person name="Chiriac C."/>
            <person name="Salcher M."/>
            <person name="Ghai R."/>
            <person name="Kavagutti S V."/>
        </authorList>
    </citation>
    <scope>NUCLEOTIDE SEQUENCE</scope>
</reference>
<dbReference type="PRINTS" id="PR00107">
    <property type="entry name" value="PHOSPHOCPHPR"/>
</dbReference>
<feature type="domain" description="HPr" evidence="4">
    <location>
        <begin position="9"/>
        <end position="97"/>
    </location>
</feature>
<evidence type="ECO:0000256" key="1">
    <source>
        <dbReference type="ARBA" id="ARBA00004496"/>
    </source>
</evidence>
<keyword evidence="3" id="KW-0598">Phosphotransferase system</keyword>
<dbReference type="PANTHER" id="PTHR33705:SF2">
    <property type="entry name" value="PHOSPHOCARRIER PROTEIN NPR"/>
    <property type="match status" value="1"/>
</dbReference>
<dbReference type="Gene3D" id="3.30.1340.10">
    <property type="entry name" value="HPr-like"/>
    <property type="match status" value="1"/>
</dbReference>
<evidence type="ECO:0000313" key="8">
    <source>
        <dbReference type="EMBL" id="CAB4912939.1"/>
    </source>
</evidence>
<dbReference type="Pfam" id="PF00381">
    <property type="entry name" value="PTS-HPr"/>
    <property type="match status" value="1"/>
</dbReference>
<evidence type="ECO:0000256" key="2">
    <source>
        <dbReference type="ARBA" id="ARBA00022490"/>
    </source>
</evidence>
<comment type="subcellular location">
    <subcellularLocation>
        <location evidence="1">Cytoplasm</location>
    </subcellularLocation>
</comment>
<sequence>MPDSSAALSAMCEVVVGSAAGLHARPAAIVVQTASKLQAAITIQKDDGPVINARSIMSLLTGGIHQGDRIILRAVGESAQDDVKVMADLIAKELDEGTEHH</sequence>
<dbReference type="InterPro" id="IPR000032">
    <property type="entry name" value="HPr-like"/>
</dbReference>
<evidence type="ECO:0000256" key="3">
    <source>
        <dbReference type="ARBA" id="ARBA00022683"/>
    </source>
</evidence>
<dbReference type="EMBL" id="CAFBQL010000002">
    <property type="protein sequence ID" value="CAB5054528.1"/>
    <property type="molecule type" value="Genomic_DNA"/>
</dbReference>
<evidence type="ECO:0000313" key="6">
    <source>
        <dbReference type="EMBL" id="CAB4744975.1"/>
    </source>
</evidence>
<proteinExistence type="predicted"/>
<evidence type="ECO:0000313" key="7">
    <source>
        <dbReference type="EMBL" id="CAB4858067.1"/>
    </source>
</evidence>
<organism evidence="5">
    <name type="scientific">freshwater metagenome</name>
    <dbReference type="NCBI Taxonomy" id="449393"/>
    <lineage>
        <taxon>unclassified sequences</taxon>
        <taxon>metagenomes</taxon>
        <taxon>ecological metagenomes</taxon>
    </lineage>
</organism>
<dbReference type="NCBIfam" id="TIGR01003">
    <property type="entry name" value="PTS_HPr_family"/>
    <property type="match status" value="1"/>
</dbReference>
<evidence type="ECO:0000313" key="9">
    <source>
        <dbReference type="EMBL" id="CAB5054528.1"/>
    </source>
</evidence>
<dbReference type="PROSITE" id="PS00369">
    <property type="entry name" value="PTS_HPR_HIS"/>
    <property type="match status" value="1"/>
</dbReference>
<keyword evidence="2" id="KW-0963">Cytoplasm</keyword>
<evidence type="ECO:0000313" key="5">
    <source>
        <dbReference type="EMBL" id="CAB4657406.1"/>
    </source>
</evidence>
<protein>
    <submittedName>
        <fullName evidence="5">Unannotated protein</fullName>
    </submittedName>
</protein>
<dbReference type="AlphaFoldDB" id="A0A6J6L766"/>
<dbReference type="CDD" id="cd00367">
    <property type="entry name" value="PTS-HPr_like"/>
    <property type="match status" value="1"/>
</dbReference>
<dbReference type="EMBL" id="CAEZZC010000004">
    <property type="protein sequence ID" value="CAB4744975.1"/>
    <property type="molecule type" value="Genomic_DNA"/>
</dbReference>